<protein>
    <submittedName>
        <fullName evidence="1">Uncharacterized protein</fullName>
    </submittedName>
</protein>
<accession>A0A160T995</accession>
<gene>
    <name evidence="1" type="ORF">CFX0092_B0301</name>
</gene>
<dbReference type="KEGG" id="pbf:CFX0092_B0301"/>
<evidence type="ECO:0000313" key="1">
    <source>
        <dbReference type="EMBL" id="CUS05835.1"/>
    </source>
</evidence>
<organism evidence="1 2">
    <name type="scientific">Candidatus Promineifilum breve</name>
    <dbReference type="NCBI Taxonomy" id="1806508"/>
    <lineage>
        <taxon>Bacteria</taxon>
        <taxon>Bacillati</taxon>
        <taxon>Chloroflexota</taxon>
        <taxon>Ardenticatenia</taxon>
        <taxon>Candidatus Promineifilales</taxon>
        <taxon>Candidatus Promineifilaceae</taxon>
        <taxon>Candidatus Promineifilum</taxon>
    </lineage>
</organism>
<proteinExistence type="predicted"/>
<dbReference type="OrthoDB" id="166664at2"/>
<name>A0A160T995_9CHLR</name>
<dbReference type="AlphaFoldDB" id="A0A160T995"/>
<dbReference type="RefSeq" id="WP_095045195.1">
    <property type="nucleotide sequence ID" value="NZ_LN890656.1"/>
</dbReference>
<dbReference type="EMBL" id="LN890656">
    <property type="protein sequence ID" value="CUS05835.1"/>
    <property type="molecule type" value="Genomic_DNA"/>
</dbReference>
<dbReference type="Proteomes" id="UP000215027">
    <property type="component" value="Chromosome II"/>
</dbReference>
<evidence type="ECO:0000313" key="2">
    <source>
        <dbReference type="Proteomes" id="UP000215027"/>
    </source>
</evidence>
<reference evidence="1" key="1">
    <citation type="submission" date="2016-01" db="EMBL/GenBank/DDBJ databases">
        <authorList>
            <person name="Mcilroy J.S."/>
            <person name="Karst M S."/>
            <person name="Albertsen M."/>
        </authorList>
    </citation>
    <scope>NUCLEOTIDE SEQUENCE</scope>
    <source>
        <strain evidence="1">Cfx-K</strain>
    </source>
</reference>
<keyword evidence="2" id="KW-1185">Reference proteome</keyword>
<sequence>MKTLELVGTVTVERTLRLSVQLPFDMPPGEHRVVVVIDQNPLDDNGTHTTLDFPVDDYGPWPVMLSLSREDLYDDTGR</sequence>